<dbReference type="Proteomes" id="UP000547209">
    <property type="component" value="Unassembled WGS sequence"/>
</dbReference>
<dbReference type="Gene3D" id="3.90.25.10">
    <property type="entry name" value="UDP-galactose 4-epimerase, domain 1"/>
    <property type="match status" value="1"/>
</dbReference>
<dbReference type="InterPro" id="IPR036291">
    <property type="entry name" value="NAD(P)-bd_dom_sf"/>
</dbReference>
<dbReference type="PANTHER" id="PTHR47129">
    <property type="entry name" value="QUINONE OXIDOREDUCTASE 2"/>
    <property type="match status" value="1"/>
</dbReference>
<comment type="caution">
    <text evidence="2">The sequence shown here is derived from an EMBL/GenBank/DDBJ whole genome shotgun (WGS) entry which is preliminary data.</text>
</comment>
<proteinExistence type="predicted"/>
<dbReference type="InterPro" id="IPR008030">
    <property type="entry name" value="NmrA-like"/>
</dbReference>
<dbReference type="RefSeq" id="WP_185141001.1">
    <property type="nucleotide sequence ID" value="NZ_JACJVP010000001.1"/>
</dbReference>
<evidence type="ECO:0000313" key="3">
    <source>
        <dbReference type="Proteomes" id="UP000547209"/>
    </source>
</evidence>
<organism evidence="2 3">
    <name type="scientific">Cohnella nanjingensis</name>
    <dbReference type="NCBI Taxonomy" id="1387779"/>
    <lineage>
        <taxon>Bacteria</taxon>
        <taxon>Bacillati</taxon>
        <taxon>Bacillota</taxon>
        <taxon>Bacilli</taxon>
        <taxon>Bacillales</taxon>
        <taxon>Paenibacillaceae</taxon>
        <taxon>Cohnella</taxon>
    </lineage>
</organism>
<dbReference type="InterPro" id="IPR052718">
    <property type="entry name" value="NmrA-type_oxidoreductase"/>
</dbReference>
<gene>
    <name evidence="2" type="ORF">H7C19_01970</name>
</gene>
<keyword evidence="3" id="KW-1185">Reference proteome</keyword>
<evidence type="ECO:0000259" key="1">
    <source>
        <dbReference type="Pfam" id="PF05368"/>
    </source>
</evidence>
<feature type="domain" description="NmrA-like" evidence="1">
    <location>
        <begin position="2"/>
        <end position="239"/>
    </location>
</feature>
<protein>
    <submittedName>
        <fullName evidence="2">SDR family oxidoreductase</fullName>
    </submittedName>
</protein>
<dbReference type="SUPFAM" id="SSF51735">
    <property type="entry name" value="NAD(P)-binding Rossmann-fold domains"/>
    <property type="match status" value="1"/>
</dbReference>
<reference evidence="2 3" key="1">
    <citation type="submission" date="2020-08" db="EMBL/GenBank/DDBJ databases">
        <title>Cohnella phylogeny.</title>
        <authorList>
            <person name="Dunlap C."/>
        </authorList>
    </citation>
    <scope>NUCLEOTIDE SEQUENCE [LARGE SCALE GENOMIC DNA]</scope>
    <source>
        <strain evidence="2 3">DSM 28246</strain>
    </source>
</reference>
<dbReference type="Gene3D" id="3.40.50.720">
    <property type="entry name" value="NAD(P)-binding Rossmann-like Domain"/>
    <property type="match status" value="1"/>
</dbReference>
<dbReference type="Pfam" id="PF05368">
    <property type="entry name" value="NmrA"/>
    <property type="match status" value="1"/>
</dbReference>
<accession>A0A7X0VD05</accession>
<evidence type="ECO:0000313" key="2">
    <source>
        <dbReference type="EMBL" id="MBB6669445.1"/>
    </source>
</evidence>
<dbReference type="PANTHER" id="PTHR47129:SF1">
    <property type="entry name" value="NMRA-LIKE DOMAIN-CONTAINING PROTEIN"/>
    <property type="match status" value="1"/>
</dbReference>
<dbReference type="CDD" id="cd05269">
    <property type="entry name" value="TMR_SDR_a"/>
    <property type="match status" value="1"/>
</dbReference>
<dbReference type="EMBL" id="JACJVP010000001">
    <property type="protein sequence ID" value="MBB6669445.1"/>
    <property type="molecule type" value="Genomic_DNA"/>
</dbReference>
<name>A0A7X0VD05_9BACL</name>
<dbReference type="AlphaFoldDB" id="A0A7X0VD05"/>
<sequence>MKILVTGATGKLGTKVVETLLKSVPADQLAVSVRNPEKAESLRTRGVEVRQGDFDRPESLDAAFAGIDRLLIISADGDNETRIRQHKYAVDAAARAQVGFIAYTSLANASESKLFLAPTHQETEKAILKTGIPYSFLRNNWYLENEIASIQGVLAGAPWVTSAESGKVGWALQQEYAEAAAAVLTGNGHENTVYELSGKLLTQAEIASALGNVRGKDVPLQQVDDAAYAEIMQSVGVPDFVIPILVGIQQGIREGELEIENSDFEKLLGRSLTPIDEALGQLVREISKTTNA</sequence>